<protein>
    <submittedName>
        <fullName evidence="1">Uncharacterized protein</fullName>
    </submittedName>
</protein>
<keyword evidence="2" id="KW-1185">Reference proteome</keyword>
<dbReference type="Proteomes" id="UP001212841">
    <property type="component" value="Unassembled WGS sequence"/>
</dbReference>
<evidence type="ECO:0000313" key="2">
    <source>
        <dbReference type="Proteomes" id="UP001212841"/>
    </source>
</evidence>
<organism evidence="1 2">
    <name type="scientific">Rhizophlyctis rosea</name>
    <dbReference type="NCBI Taxonomy" id="64517"/>
    <lineage>
        <taxon>Eukaryota</taxon>
        <taxon>Fungi</taxon>
        <taxon>Fungi incertae sedis</taxon>
        <taxon>Chytridiomycota</taxon>
        <taxon>Chytridiomycota incertae sedis</taxon>
        <taxon>Chytridiomycetes</taxon>
        <taxon>Rhizophlyctidales</taxon>
        <taxon>Rhizophlyctidaceae</taxon>
        <taxon>Rhizophlyctis</taxon>
    </lineage>
</organism>
<comment type="caution">
    <text evidence="1">The sequence shown here is derived from an EMBL/GenBank/DDBJ whole genome shotgun (WGS) entry which is preliminary data.</text>
</comment>
<dbReference type="InterPro" id="IPR009351">
    <property type="entry name" value="AlkZ-like"/>
</dbReference>
<feature type="non-terminal residue" evidence="1">
    <location>
        <position position="1"/>
    </location>
</feature>
<dbReference type="AlphaFoldDB" id="A0AAD5SDH3"/>
<name>A0AAD5SDH3_9FUNG</name>
<dbReference type="EMBL" id="JADGJD010001113">
    <property type="protein sequence ID" value="KAJ3046688.1"/>
    <property type="molecule type" value="Genomic_DNA"/>
</dbReference>
<accession>A0AAD5SDH3</accession>
<gene>
    <name evidence="1" type="ORF">HK097_000630</name>
</gene>
<evidence type="ECO:0000313" key="1">
    <source>
        <dbReference type="EMBL" id="KAJ3046688.1"/>
    </source>
</evidence>
<reference evidence="1" key="1">
    <citation type="submission" date="2020-05" db="EMBL/GenBank/DDBJ databases">
        <title>Phylogenomic resolution of chytrid fungi.</title>
        <authorList>
            <person name="Stajich J.E."/>
            <person name="Amses K."/>
            <person name="Simmons R."/>
            <person name="Seto K."/>
            <person name="Myers J."/>
            <person name="Bonds A."/>
            <person name="Quandt C.A."/>
            <person name="Barry K."/>
            <person name="Liu P."/>
            <person name="Grigoriev I."/>
            <person name="Longcore J.E."/>
            <person name="James T.Y."/>
        </authorList>
    </citation>
    <scope>NUCLEOTIDE SEQUENCE</scope>
    <source>
        <strain evidence="1">JEL0318</strain>
    </source>
</reference>
<proteinExistence type="predicted"/>
<sequence>YKPSVWTKNGIILGTVLVHGLIAGKWKYTRDGKGKIDIVVEAFGGEFEEHVRRELVGQVEEYARFLEVEVGEVTWEVIG</sequence>
<dbReference type="Pfam" id="PF06224">
    <property type="entry name" value="AlkZ-like"/>
    <property type="match status" value="1"/>
</dbReference>